<evidence type="ECO:0000313" key="1">
    <source>
        <dbReference type="EMBL" id="MBW3466592.1"/>
    </source>
</evidence>
<evidence type="ECO:0000313" key="2">
    <source>
        <dbReference type="Proteomes" id="UP000727490"/>
    </source>
</evidence>
<dbReference type="RefSeq" id="WP_219286603.1">
    <property type="nucleotide sequence ID" value="NZ_RPHB01000001.1"/>
</dbReference>
<dbReference type="InterPro" id="IPR021466">
    <property type="entry name" value="Put_rhamnosyl_transferase"/>
</dbReference>
<sequence length="275" mass="33321">MFEHLLITRVNIGYKEGIWSKGHDPEKWLKERMDLFFKFCLPSVLHQTNMNFRWILYFDIQTPKELIFTFEEEIKGKVDYQIIFKQETVANFSKYFVIDLNTLVDIKRLYLITTRVDTDDLIHECFIENIQKLFNQQTFAIVNFNRGLMYHVQTGVICNNVHRSNPFMSFIEKRRDEGFRGVYSEKHTNFYHDSRKIEIWNDEPMWCFGVHGLNVSTTLKGWVNFKKIELVKKFHFKNQIFPTFRNNFKFFILTTNILLKEQKSNYRRKLYSLLK</sequence>
<dbReference type="AlphaFoldDB" id="A0A951IV40"/>
<accession>A0A951IV40</accession>
<dbReference type="Pfam" id="PF11316">
    <property type="entry name" value="Rhamno_transf"/>
    <property type="match status" value="1"/>
</dbReference>
<keyword evidence="2" id="KW-1185">Reference proteome</keyword>
<reference evidence="1 2" key="1">
    <citation type="journal article" date="2020" name="Syst. Appl. Microbiol.">
        <title>Arthrospiribacter ruber gen. nov., sp. nov., a novel bacterium isolated from Arthrospira cultures.</title>
        <authorList>
            <person name="Waleron M."/>
            <person name="Misztak A."/>
            <person name="Waleron M.M."/>
            <person name="Furmaniak M."/>
            <person name="Mrozik A."/>
            <person name="Waleron K."/>
        </authorList>
    </citation>
    <scope>NUCLEOTIDE SEQUENCE [LARGE SCALE GENOMIC DNA]</scope>
    <source>
        <strain evidence="1 2">DPMB0001</strain>
    </source>
</reference>
<protein>
    <recommendedName>
        <fullName evidence="3">Rhamnosyl transferase</fullName>
    </recommendedName>
</protein>
<name>A0A951IV40_9BACT</name>
<dbReference type="Proteomes" id="UP000727490">
    <property type="component" value="Unassembled WGS sequence"/>
</dbReference>
<proteinExistence type="predicted"/>
<comment type="caution">
    <text evidence="1">The sequence shown here is derived from an EMBL/GenBank/DDBJ whole genome shotgun (WGS) entry which is preliminary data.</text>
</comment>
<gene>
    <name evidence="1" type="ORF">EGN73_02025</name>
</gene>
<evidence type="ECO:0008006" key="3">
    <source>
        <dbReference type="Google" id="ProtNLM"/>
    </source>
</evidence>
<dbReference type="EMBL" id="RPHB01000001">
    <property type="protein sequence ID" value="MBW3466592.1"/>
    <property type="molecule type" value="Genomic_DNA"/>
</dbReference>
<organism evidence="1 2">
    <name type="scientific">Arthrospiribacter ruber</name>
    <dbReference type="NCBI Taxonomy" id="2487934"/>
    <lineage>
        <taxon>Bacteria</taxon>
        <taxon>Pseudomonadati</taxon>
        <taxon>Bacteroidota</taxon>
        <taxon>Cytophagia</taxon>
        <taxon>Cytophagales</taxon>
        <taxon>Cyclobacteriaceae</taxon>
        <taxon>Arthrospiribacter</taxon>
    </lineage>
</organism>